<proteinExistence type="inferred from homology"/>
<dbReference type="SUPFAM" id="SSF51126">
    <property type="entry name" value="Pectin lyase-like"/>
    <property type="match status" value="1"/>
</dbReference>
<dbReference type="Pfam" id="PF01095">
    <property type="entry name" value="Pectinesterase"/>
    <property type="match status" value="1"/>
</dbReference>
<dbReference type="GO" id="GO:0042545">
    <property type="term" value="P:cell wall modification"/>
    <property type="evidence" value="ECO:0007669"/>
    <property type="project" value="InterPro"/>
</dbReference>
<comment type="similarity">
    <text evidence="2">Belongs to the pectinesterase family.</text>
</comment>
<dbReference type="GO" id="GO:0016829">
    <property type="term" value="F:lyase activity"/>
    <property type="evidence" value="ECO:0007669"/>
    <property type="project" value="UniProtKB-KW"/>
</dbReference>
<dbReference type="InterPro" id="IPR012334">
    <property type="entry name" value="Pectin_lyas_fold"/>
</dbReference>
<evidence type="ECO:0000313" key="8">
    <source>
        <dbReference type="EMBL" id="KAH6893376.1"/>
    </source>
</evidence>
<gene>
    <name evidence="8" type="ORF">B0T10DRAFT_399776</name>
</gene>
<name>A0A9P8W8U7_9HYPO</name>
<evidence type="ECO:0000256" key="1">
    <source>
        <dbReference type="ARBA" id="ARBA00005184"/>
    </source>
</evidence>
<dbReference type="Gene3D" id="2.160.20.10">
    <property type="entry name" value="Single-stranded right-handed beta-helix, Pectin lyase-like"/>
    <property type="match status" value="1"/>
</dbReference>
<dbReference type="EC" id="3.1.1.11" evidence="3"/>
<organism evidence="8 9">
    <name type="scientific">Thelonectria olida</name>
    <dbReference type="NCBI Taxonomy" id="1576542"/>
    <lineage>
        <taxon>Eukaryota</taxon>
        <taxon>Fungi</taxon>
        <taxon>Dikarya</taxon>
        <taxon>Ascomycota</taxon>
        <taxon>Pezizomycotina</taxon>
        <taxon>Sordariomycetes</taxon>
        <taxon>Hypocreomycetidae</taxon>
        <taxon>Hypocreales</taxon>
        <taxon>Nectriaceae</taxon>
        <taxon>Thelonectria</taxon>
    </lineage>
</organism>
<evidence type="ECO:0000256" key="6">
    <source>
        <dbReference type="SAM" id="SignalP"/>
    </source>
</evidence>
<evidence type="ECO:0000256" key="5">
    <source>
        <dbReference type="ARBA" id="ARBA00023085"/>
    </source>
</evidence>
<keyword evidence="6" id="KW-0732">Signal</keyword>
<dbReference type="InterPro" id="IPR011050">
    <property type="entry name" value="Pectin_lyase_fold/virulence"/>
</dbReference>
<sequence>MLLKEACLALLASTLVTAYPTYDKVPAKTYAKCQKVSKKHPLDGCPENTIYVSQDDTSASFDTIQGAIGSLPNNTESYTILIAPGNYTEQLNVTRQGPLTLLGVSDRPWKGKVYSDIDHNTSHSNKVIVWWSSANHDSSGKITDNALTSVLTVAPTWESSKSGYGPTGWPVPDGTPFGCEDFRAYNIDFRNNAAEYSDGPAHAAGISRANAGFYSCGLYSYQDTLYIGKLGSAYFYDSIIAGQTDFLYGYGTLWIEKSTLTLRSCGGGITAWKGTNTTLENKYGAYISKSQILAANTTIAEEIKGTCPLGRPWNELHRSIFMRTYFDASILPAGYVDWNGGRFNNQTFMATYKDFGPGYDLEAEEASNRTIVLDKKSVSPYDAPADVFADEDGEFGNVGWIDQSVLSKQ</sequence>
<feature type="signal peptide" evidence="6">
    <location>
        <begin position="1"/>
        <end position="18"/>
    </location>
</feature>
<dbReference type="InterPro" id="IPR000070">
    <property type="entry name" value="Pectinesterase_cat"/>
</dbReference>
<keyword evidence="4" id="KW-0378">Hydrolase</keyword>
<reference evidence="8 9" key="1">
    <citation type="journal article" date="2021" name="Nat. Commun.">
        <title>Genetic determinants of endophytism in the Arabidopsis root mycobiome.</title>
        <authorList>
            <person name="Mesny F."/>
            <person name="Miyauchi S."/>
            <person name="Thiergart T."/>
            <person name="Pickel B."/>
            <person name="Atanasova L."/>
            <person name="Karlsson M."/>
            <person name="Huettel B."/>
            <person name="Barry K.W."/>
            <person name="Haridas S."/>
            <person name="Chen C."/>
            <person name="Bauer D."/>
            <person name="Andreopoulos W."/>
            <person name="Pangilinan J."/>
            <person name="LaButti K."/>
            <person name="Riley R."/>
            <person name="Lipzen A."/>
            <person name="Clum A."/>
            <person name="Drula E."/>
            <person name="Henrissat B."/>
            <person name="Kohler A."/>
            <person name="Grigoriev I.V."/>
            <person name="Martin F.M."/>
            <person name="Hacquard S."/>
        </authorList>
    </citation>
    <scope>NUCLEOTIDE SEQUENCE [LARGE SCALE GENOMIC DNA]</scope>
    <source>
        <strain evidence="8 9">MPI-CAGE-CH-0241</strain>
    </source>
</reference>
<dbReference type="EMBL" id="JAGPYM010000006">
    <property type="protein sequence ID" value="KAH6893376.1"/>
    <property type="molecule type" value="Genomic_DNA"/>
</dbReference>
<comment type="pathway">
    <text evidence="1">Glycan metabolism; pectin degradation; 2-dehydro-3-deoxy-D-gluconate from pectin: step 1/5.</text>
</comment>
<feature type="chain" id="PRO_5040457883" description="pectinesterase" evidence="6">
    <location>
        <begin position="19"/>
        <end position="409"/>
    </location>
</feature>
<dbReference type="Proteomes" id="UP000777438">
    <property type="component" value="Unassembled WGS sequence"/>
</dbReference>
<protein>
    <recommendedName>
        <fullName evidence="3">pectinesterase</fullName>
        <ecNumber evidence="3">3.1.1.11</ecNumber>
    </recommendedName>
</protein>
<dbReference type="GO" id="GO:0045490">
    <property type="term" value="P:pectin catabolic process"/>
    <property type="evidence" value="ECO:0007669"/>
    <property type="project" value="TreeGrafter"/>
</dbReference>
<evidence type="ECO:0000256" key="2">
    <source>
        <dbReference type="ARBA" id="ARBA00008891"/>
    </source>
</evidence>
<feature type="domain" description="Pectinesterase catalytic" evidence="7">
    <location>
        <begin position="180"/>
        <end position="362"/>
    </location>
</feature>
<dbReference type="PANTHER" id="PTHR31321:SF137">
    <property type="entry name" value="PECTIN METHYL ESTERASE (EUROFUNG)"/>
    <property type="match status" value="1"/>
</dbReference>
<dbReference type="AlphaFoldDB" id="A0A9P8W8U7"/>
<evidence type="ECO:0000259" key="7">
    <source>
        <dbReference type="Pfam" id="PF01095"/>
    </source>
</evidence>
<dbReference type="FunFam" id="2.160.20.10:FF:000045">
    <property type="entry name" value="Pectin methylesterase family protein"/>
    <property type="match status" value="1"/>
</dbReference>
<dbReference type="OrthoDB" id="3934656at2759"/>
<keyword evidence="8" id="KW-0456">Lyase</keyword>
<keyword evidence="9" id="KW-1185">Reference proteome</keyword>
<accession>A0A9P8W8U7</accession>
<dbReference type="GO" id="GO:0030599">
    <property type="term" value="F:pectinesterase activity"/>
    <property type="evidence" value="ECO:0007669"/>
    <property type="project" value="UniProtKB-EC"/>
</dbReference>
<comment type="caution">
    <text evidence="8">The sequence shown here is derived from an EMBL/GenBank/DDBJ whole genome shotgun (WGS) entry which is preliminary data.</text>
</comment>
<evidence type="ECO:0000256" key="4">
    <source>
        <dbReference type="ARBA" id="ARBA00022801"/>
    </source>
</evidence>
<evidence type="ECO:0000256" key="3">
    <source>
        <dbReference type="ARBA" id="ARBA00013229"/>
    </source>
</evidence>
<evidence type="ECO:0000313" key="9">
    <source>
        <dbReference type="Proteomes" id="UP000777438"/>
    </source>
</evidence>
<keyword evidence="5" id="KW-0063">Aspartyl esterase</keyword>
<dbReference type="PANTHER" id="PTHR31321">
    <property type="entry name" value="ACYL-COA THIOESTER HYDROLASE YBHC-RELATED"/>
    <property type="match status" value="1"/>
</dbReference>